<dbReference type="EMBL" id="CP007174">
    <property type="protein sequence ID" value="AIF84782.1"/>
    <property type="molecule type" value="Genomic_DNA"/>
</dbReference>
<dbReference type="PANTHER" id="PTHR14226">
    <property type="entry name" value="NEUROPATHY TARGET ESTERASE/SWISS CHEESE D.MELANOGASTER"/>
    <property type="match status" value="1"/>
</dbReference>
<accession>A0A075MVY1</accession>
<keyword evidence="6" id="KW-1185">Reference proteome</keyword>
<dbReference type="Proteomes" id="UP000028194">
    <property type="component" value="Chromosome"/>
</dbReference>
<dbReference type="Gene3D" id="3.40.1090.10">
    <property type="entry name" value="Cytosolic phospholipase A2 catalytic domain"/>
    <property type="match status" value="2"/>
</dbReference>
<dbReference type="Pfam" id="PF12536">
    <property type="entry name" value="DUF3734"/>
    <property type="match status" value="1"/>
</dbReference>
<dbReference type="RefSeq" id="WP_148701296.1">
    <property type="nucleotide sequence ID" value="NZ_CP007174.1"/>
</dbReference>
<dbReference type="eggNOG" id="arCOG09020">
    <property type="taxonomic scope" value="Archaea"/>
</dbReference>
<protein>
    <submittedName>
        <fullName evidence="5">Putative esterase of the alpha-beta hydrolase superfamily</fullName>
    </submittedName>
</protein>
<keyword evidence="3" id="KW-0443">Lipid metabolism</keyword>
<sequence length="360" mass="40995">MKSEEGIHKIQFETVLVMQGGGSLGAYECGVYKVLERHGIKFDIVAGTSIGAINAGIIAGSKSGQPAKDLEDFWLHIAEYVTPVTLSDKARSVAAWMYSATYGNAKMFAPAWPFMPNSTHLYDLEPLKSTLKNYIDFEKLASDNKNNSIPRLVVTATDIKKSESVVFDSHSERLSADHLIACAGYPFYGISWTKVDGRYLWDGSMMSNTPLREVIDVSPRNDKRVYIVNLFPKYAERLPESMMDSLHRARDIMYTDRTDHNIKMSKAVKRYLELLRDMYEFISDMPLDDAKKEKFLEIEKKYHRVARERGAIIENVVKIERKEDIPFIFEDADFSIATIRKLIRKGEQDAEQALKKARPA</sequence>
<dbReference type="AlphaFoldDB" id="A0A075MVY1"/>
<name>A0A075MVY1_9ARCH</name>
<dbReference type="InterPro" id="IPR050301">
    <property type="entry name" value="NTE"/>
</dbReference>
<dbReference type="PANTHER" id="PTHR14226:SF57">
    <property type="entry name" value="BLR7027 PROTEIN"/>
    <property type="match status" value="1"/>
</dbReference>
<dbReference type="STRING" id="1459636.NTE_02740"/>
<dbReference type="SUPFAM" id="SSF52151">
    <property type="entry name" value="FabD/lysophospholipase-like"/>
    <property type="match status" value="1"/>
</dbReference>
<dbReference type="OrthoDB" id="9032at2157"/>
<dbReference type="HOGENOM" id="CLU_042894_1_0_2"/>
<evidence type="ECO:0000256" key="2">
    <source>
        <dbReference type="ARBA" id="ARBA00022963"/>
    </source>
</evidence>
<evidence type="ECO:0000259" key="4">
    <source>
        <dbReference type="PROSITE" id="PS51635"/>
    </source>
</evidence>
<dbReference type="Pfam" id="PF01734">
    <property type="entry name" value="Patatin"/>
    <property type="match status" value="1"/>
</dbReference>
<evidence type="ECO:0000256" key="1">
    <source>
        <dbReference type="ARBA" id="ARBA00022801"/>
    </source>
</evidence>
<dbReference type="InterPro" id="IPR016035">
    <property type="entry name" value="Acyl_Trfase/lysoPLipase"/>
</dbReference>
<organism evidence="5 6">
    <name type="scientific">Candidatus Nitrososphaera evergladensis SR1</name>
    <dbReference type="NCBI Taxonomy" id="1459636"/>
    <lineage>
        <taxon>Archaea</taxon>
        <taxon>Nitrososphaerota</taxon>
        <taxon>Nitrososphaeria</taxon>
        <taxon>Nitrososphaerales</taxon>
        <taxon>Nitrososphaeraceae</taxon>
        <taxon>Nitrososphaera</taxon>
    </lineage>
</organism>
<dbReference type="GeneID" id="41598430"/>
<reference evidence="5 6" key="1">
    <citation type="journal article" date="2014" name="PLoS ONE">
        <title>Genome Sequence of Candidatus Nitrososphaera evergladensis from Group I.1b Enriched from Everglades Soil Reveals Novel Genomic Features of the Ammonia-Oxidizing Archaea.</title>
        <authorList>
            <person name="Zhalnina K.V."/>
            <person name="Dias R."/>
            <person name="Leonard M.T."/>
            <person name="Dorr de Quadros P."/>
            <person name="Camargo F.A."/>
            <person name="Drew J.C."/>
            <person name="Farmerie W.G."/>
            <person name="Daroub S.H."/>
            <person name="Triplett E.W."/>
        </authorList>
    </citation>
    <scope>NUCLEOTIDE SEQUENCE [LARGE SCALE GENOMIC DNA]</scope>
    <source>
        <strain evidence="5 6">SR1</strain>
    </source>
</reference>
<dbReference type="CDD" id="cd07209">
    <property type="entry name" value="Pat_hypo_Ecoli_Z1214_like"/>
    <property type="match status" value="1"/>
</dbReference>
<feature type="domain" description="PNPLA" evidence="4">
    <location>
        <begin position="16"/>
        <end position="215"/>
    </location>
</feature>
<dbReference type="InterPro" id="IPR021095">
    <property type="entry name" value="DUF3734"/>
</dbReference>
<dbReference type="InterPro" id="IPR002641">
    <property type="entry name" value="PNPLA_dom"/>
</dbReference>
<evidence type="ECO:0000313" key="6">
    <source>
        <dbReference type="Proteomes" id="UP000028194"/>
    </source>
</evidence>
<evidence type="ECO:0000256" key="3">
    <source>
        <dbReference type="ARBA" id="ARBA00023098"/>
    </source>
</evidence>
<keyword evidence="2" id="KW-0442">Lipid degradation</keyword>
<gene>
    <name evidence="5" type="ORF">NTE_02740</name>
</gene>
<keyword evidence="1 5" id="KW-0378">Hydrolase</keyword>
<dbReference type="PROSITE" id="PS51635">
    <property type="entry name" value="PNPLA"/>
    <property type="match status" value="1"/>
</dbReference>
<evidence type="ECO:0000313" key="5">
    <source>
        <dbReference type="EMBL" id="AIF84782.1"/>
    </source>
</evidence>
<dbReference type="KEGG" id="nev:NTE_02740"/>
<dbReference type="GO" id="GO:0016787">
    <property type="term" value="F:hydrolase activity"/>
    <property type="evidence" value="ECO:0007669"/>
    <property type="project" value="UniProtKB-KW"/>
</dbReference>
<dbReference type="GO" id="GO:0016042">
    <property type="term" value="P:lipid catabolic process"/>
    <property type="evidence" value="ECO:0007669"/>
    <property type="project" value="UniProtKB-KW"/>
</dbReference>
<proteinExistence type="predicted"/>